<proteinExistence type="predicted"/>
<dbReference type="InterPro" id="IPR001660">
    <property type="entry name" value="SAM"/>
</dbReference>
<evidence type="ECO:0000259" key="2">
    <source>
        <dbReference type="PROSITE" id="PS50105"/>
    </source>
</evidence>
<dbReference type="EMBL" id="BEZZ01000571">
    <property type="protein sequence ID" value="GCC34132.1"/>
    <property type="molecule type" value="Genomic_DNA"/>
</dbReference>
<feature type="domain" description="SAM" evidence="2">
    <location>
        <begin position="107"/>
        <end position="152"/>
    </location>
</feature>
<dbReference type="OMA" id="HEFKLFT"/>
<dbReference type="PANTHER" id="PTHR16155:SF18">
    <property type="entry name" value="STERILE ALPHA MOTIF DOMAIN-CONTAINING PROTEIN 9-LIKE"/>
    <property type="match status" value="1"/>
</dbReference>
<dbReference type="PANTHER" id="PTHR16155">
    <property type="entry name" value="DED DOMAIN-CONTAINING PROTEIN"/>
    <property type="match status" value="1"/>
</dbReference>
<dbReference type="Pfam" id="PF07647">
    <property type="entry name" value="SAM_2"/>
    <property type="match status" value="1"/>
</dbReference>
<dbReference type="InterPro" id="IPR013761">
    <property type="entry name" value="SAM/pointed_sf"/>
</dbReference>
<dbReference type="SUPFAM" id="SSF47769">
    <property type="entry name" value="SAM/Pointed domain"/>
    <property type="match status" value="1"/>
</dbReference>
<organism evidence="3 4">
    <name type="scientific">Chiloscyllium punctatum</name>
    <name type="common">Brownbanded bambooshark</name>
    <name type="synonym">Hemiscyllium punctatum</name>
    <dbReference type="NCBI Taxonomy" id="137246"/>
    <lineage>
        <taxon>Eukaryota</taxon>
        <taxon>Metazoa</taxon>
        <taxon>Chordata</taxon>
        <taxon>Craniata</taxon>
        <taxon>Vertebrata</taxon>
        <taxon>Chondrichthyes</taxon>
        <taxon>Elasmobranchii</taxon>
        <taxon>Galeomorphii</taxon>
        <taxon>Galeoidea</taxon>
        <taxon>Orectolobiformes</taxon>
        <taxon>Hemiscylliidae</taxon>
        <taxon>Chiloscyllium</taxon>
    </lineage>
</organism>
<dbReference type="STRING" id="137246.A0A401SUR7"/>
<accession>A0A401SUR7</accession>
<protein>
    <recommendedName>
        <fullName evidence="2">SAM domain-containing protein</fullName>
    </recommendedName>
</protein>
<dbReference type="GO" id="GO:0005737">
    <property type="term" value="C:cytoplasm"/>
    <property type="evidence" value="ECO:0007669"/>
    <property type="project" value="TreeGrafter"/>
</dbReference>
<dbReference type="Gene3D" id="1.10.150.50">
    <property type="entry name" value="Transcription Factor, Ets-1"/>
    <property type="match status" value="1"/>
</dbReference>
<feature type="region of interest" description="Disordered" evidence="1">
    <location>
        <begin position="72"/>
        <end position="95"/>
    </location>
</feature>
<evidence type="ECO:0000313" key="3">
    <source>
        <dbReference type="EMBL" id="GCC34132.1"/>
    </source>
</evidence>
<sequence length="1733" mass="200175">MDKMITKWVEVCLKPQNLQRLERSVTATVQHRAHIQPDSNPPPVQRDYILAILHTHADSCFAQQHRRQLQTRNHLPLNRLSSHSSGGRSEDRNMSGLCDLPDTLTKWTKKHVKDWVIGLNLDQEYADILYNEDVNGVVLKELTKEDIRDLGIKGGPATLIIRKRDEFIKGSKSEAKLAACTNDKQICSERPSPSGANSSGCKAVTNNESESQSTKTDSTELAKNFSQEKHNIKKRQDKTEPDHCTTNCQADTEMQVNLATSTKPEEDEIKRQECTQQPSAKIQPVTKSKLRCEPYPFDERHAGTRYIENSTLSPETGPSNLIDPVHEFKLFNLTGDATEDDMKKKFSNEVFRFSAACMNSRTNGTIHFGVGDTGSGYEHGEIIGVSVDNPAKYIDHISNSFAQYFEKEKIEHAKLCIRPPRFVEVLNSNQTLSEKFVIEVDVVPSLRICESILYHIYMMNNVNGKWVKSKEKHLFIRDGGSSRDILRNKNLTEREAEYRQFHTQTLKTLDDKRKSAEGKPQRQTKKQEGYKLIRMITGGSEMMDTSYYQWYILVTNKSQQTQTYNFEFLKEMNLFCVLEFDPESLASGVCKSYREDRAANLHFPSHFQDIDTAVTEKIEQLNLYKQTSWIFCNGRSDLDDQNYKPLIPKMWYKERAADVRKLVSFLCRADIMPKGKFLVVFLILSKVDDPKDPFLETFCSFFQELKGTEDLLCICESDQTFLRWKDLMLCTCESYELTERCVSALSLDEVNATVLKLKSVTRSTKRFLPSATSASVILQKKEEELLTALEILCENECEGTEIENDQNRFKAFQKSKEEQFYRGGKASWWNFYFDTKVPFIKRDSYANLEELINAKSPSAMCVKIINLFHHPGCGGTTLAMHFLWESRKKFRCAVLKNSKEDFEEIGKQVIHLVTYQVAANSEYLPVLLLVDDFEELENVHVLQNSIQAIVAEKGLRFEWPLVIILNCMRSQDPVRSSKKSVLDSVALKHELSFKEQRLFKLKLEEIEEQHSKPENFYSFMIMKSNFDKKYIENVVHNSLKDLNTQSKQGQLISILALLNWYVKDSSMSVSKCEEFLGLGQVKTSFWGPEKFEDAMGTYCNLLIRIEVEEYGRYEGIRIIHPLIAHRCLDELKQSYKLSKSEIALKLLSQDIFLRRSIGKEKLLQDTWSLLITRQRKEHGDEADTLFSPLIEALQSEEGNNQVVNVLTEASSRFDQNPFISQVLARHFYLIAKDYDSALHWATKAKERARDNSYVADTLGQVFKSKLKYRMECVEIAKQTEVTPQQLREFLDLAQSASNAFRESQQLTGKKGESSLEWVTPSSKRKYDVYNTSGYLGEIEVALCVMDILRMIPFFSGNDDIGEMKLRDLLSGNLNLEHIEKTNEKDEELCSVVGEYNRYVINIQITMKTAFDFFEDYFVHFKTKNIEREIAEFKIRRKVSDCFSKYTKIFCSSYIEMRDARKNRPKLSLPLELEECKKFLESQKADRFAGLLEFLTNNHEIGSRVEEIVSKYEFLLQKSAPPLTRYKQNFILATIVLNCVKPKSKKLETYNKLRELLKQVLQDVGFDYGHVDPYFLVSLLFWPTNYNEISEDSRFLLKYDNAIKQSFRGRYGRMSRSKHPVAHFYLGKKEGLNRFVHKAKIDQFFSKVPQLNTLWQSGEIWKTDQVKKLLLRLNGRTGEDNKVYVEFGSTEKIKIPVRPVYLGKLRSGQSIEKVSFYLGFSMDGPIAYDIENTN</sequence>
<reference evidence="3 4" key="1">
    <citation type="journal article" date="2018" name="Nat. Ecol. Evol.">
        <title>Shark genomes provide insights into elasmobranch evolution and the origin of vertebrates.</title>
        <authorList>
            <person name="Hara Y"/>
            <person name="Yamaguchi K"/>
            <person name="Onimaru K"/>
            <person name="Kadota M"/>
            <person name="Koyanagi M"/>
            <person name="Keeley SD"/>
            <person name="Tatsumi K"/>
            <person name="Tanaka K"/>
            <person name="Motone F"/>
            <person name="Kageyama Y"/>
            <person name="Nozu R"/>
            <person name="Adachi N"/>
            <person name="Nishimura O"/>
            <person name="Nakagawa R"/>
            <person name="Tanegashima C"/>
            <person name="Kiyatake I"/>
            <person name="Matsumoto R"/>
            <person name="Murakumo K"/>
            <person name="Nishida K"/>
            <person name="Terakita A"/>
            <person name="Kuratani S"/>
            <person name="Sato K"/>
            <person name="Hyodo S Kuraku.S."/>
        </authorList>
    </citation>
    <scope>NUCLEOTIDE SEQUENCE [LARGE SCALE GENOMIC DNA]</scope>
</reference>
<dbReference type="OrthoDB" id="2337140at2759"/>
<feature type="compositionally biased region" description="Polar residues" evidence="1">
    <location>
        <begin position="194"/>
        <end position="225"/>
    </location>
</feature>
<evidence type="ECO:0000256" key="1">
    <source>
        <dbReference type="SAM" id="MobiDB-lite"/>
    </source>
</evidence>
<feature type="region of interest" description="Disordered" evidence="1">
    <location>
        <begin position="186"/>
        <end position="282"/>
    </location>
</feature>
<comment type="caution">
    <text evidence="3">The sequence shown here is derived from an EMBL/GenBank/DDBJ whole genome shotgun (WGS) entry which is preliminary data.</text>
</comment>
<gene>
    <name evidence="3" type="ORF">chiPu_0012605</name>
</gene>
<dbReference type="Proteomes" id="UP000287033">
    <property type="component" value="Unassembled WGS sequence"/>
</dbReference>
<feature type="compositionally biased region" description="Polar residues" evidence="1">
    <location>
        <begin position="244"/>
        <end position="262"/>
    </location>
</feature>
<name>A0A401SUR7_CHIPU</name>
<dbReference type="PROSITE" id="PS50105">
    <property type="entry name" value="SAM_DOMAIN"/>
    <property type="match status" value="1"/>
</dbReference>
<evidence type="ECO:0000313" key="4">
    <source>
        <dbReference type="Proteomes" id="UP000287033"/>
    </source>
</evidence>
<keyword evidence="4" id="KW-1185">Reference proteome</keyword>